<dbReference type="RefSeq" id="WP_290140770.1">
    <property type="nucleotide sequence ID" value="NZ_CP101620.1"/>
</dbReference>
<dbReference type="Proteomes" id="UP001060112">
    <property type="component" value="Chromosome"/>
</dbReference>
<organism evidence="4 5">
    <name type="scientific">Allocoprobacillus halotolerans</name>
    <dbReference type="NCBI Taxonomy" id="2944914"/>
    <lineage>
        <taxon>Bacteria</taxon>
        <taxon>Bacillati</taxon>
        <taxon>Bacillota</taxon>
        <taxon>Erysipelotrichia</taxon>
        <taxon>Erysipelotrichales</taxon>
        <taxon>Erysipelotrichaceae</taxon>
        <taxon>Allocoprobacillus</taxon>
    </lineage>
</organism>
<evidence type="ECO:0000313" key="4">
    <source>
        <dbReference type="EMBL" id="UTY39581.1"/>
    </source>
</evidence>
<dbReference type="NCBIfam" id="TIGR00652">
    <property type="entry name" value="DapF"/>
    <property type="match status" value="1"/>
</dbReference>
<keyword evidence="2 4" id="KW-0413">Isomerase</keyword>
<dbReference type="Pfam" id="PF01678">
    <property type="entry name" value="DAP_epimerase"/>
    <property type="match status" value="1"/>
</dbReference>
<evidence type="ECO:0000256" key="1">
    <source>
        <dbReference type="ARBA" id="ARBA00010219"/>
    </source>
</evidence>
<gene>
    <name evidence="4" type="primary">dapF</name>
    <name evidence="4" type="ORF">NMU03_01750</name>
</gene>
<dbReference type="SUPFAM" id="SSF54506">
    <property type="entry name" value="Diaminopimelate epimerase-like"/>
    <property type="match status" value="1"/>
</dbReference>
<sequence length="149" mass="16912">MSFEKAQMIDEPLEINHQLYRCTAVSMGNPHVVTYVENLDFPIEKNGPYFEKSEMFPESVNTEFVQVINRQHLKMRVWERGSGETMACGTGACAVMYASYVNGLCDQKVDVELLGGTLKIAYEDGHIFMEGPARTVFEGQINEEEYKNV</sequence>
<dbReference type="EC" id="5.1.1.7" evidence="3"/>
<evidence type="ECO:0000256" key="3">
    <source>
        <dbReference type="NCBIfam" id="TIGR00652"/>
    </source>
</evidence>
<reference evidence="4" key="1">
    <citation type="submission" date="2022-07" db="EMBL/GenBank/DDBJ databases">
        <title>Faecal culturing of patients with breast cancer.</title>
        <authorList>
            <person name="Teng N.M.Y."/>
            <person name="Kiu R."/>
            <person name="Evans R."/>
            <person name="Baker D.J."/>
            <person name="Zenner C."/>
            <person name="Robinson S.D."/>
            <person name="Hall L.J."/>
        </authorList>
    </citation>
    <scope>NUCLEOTIDE SEQUENCE</scope>
    <source>
        <strain evidence="4">LH1062</strain>
    </source>
</reference>
<name>A0ABY5I2J1_9FIRM</name>
<dbReference type="Gene3D" id="3.10.310.10">
    <property type="entry name" value="Diaminopimelate Epimerase, Chain A, domain 1"/>
    <property type="match status" value="1"/>
</dbReference>
<dbReference type="EMBL" id="CP101620">
    <property type="protein sequence ID" value="UTY39581.1"/>
    <property type="molecule type" value="Genomic_DNA"/>
</dbReference>
<dbReference type="GO" id="GO:0008837">
    <property type="term" value="F:diaminopimelate epimerase activity"/>
    <property type="evidence" value="ECO:0007669"/>
    <property type="project" value="UniProtKB-EC"/>
</dbReference>
<dbReference type="PANTHER" id="PTHR31689">
    <property type="entry name" value="DIAMINOPIMELATE EPIMERASE, CHLOROPLASTIC"/>
    <property type="match status" value="1"/>
</dbReference>
<protein>
    <recommendedName>
        <fullName evidence="3">Diaminopimelate epimerase</fullName>
        <ecNumber evidence="3">5.1.1.7</ecNumber>
    </recommendedName>
</protein>
<dbReference type="InterPro" id="IPR001653">
    <property type="entry name" value="DAP_epimerase_DapF"/>
</dbReference>
<dbReference type="PANTHER" id="PTHR31689:SF0">
    <property type="entry name" value="DIAMINOPIMELATE EPIMERASE"/>
    <property type="match status" value="1"/>
</dbReference>
<proteinExistence type="inferred from homology"/>
<keyword evidence="5" id="KW-1185">Reference proteome</keyword>
<evidence type="ECO:0000256" key="2">
    <source>
        <dbReference type="ARBA" id="ARBA00023235"/>
    </source>
</evidence>
<comment type="similarity">
    <text evidence="1">Belongs to the diaminopimelate epimerase family.</text>
</comment>
<evidence type="ECO:0000313" key="5">
    <source>
        <dbReference type="Proteomes" id="UP001060112"/>
    </source>
</evidence>
<accession>A0ABY5I2J1</accession>